<keyword evidence="1" id="KW-1133">Transmembrane helix</keyword>
<keyword evidence="1" id="KW-0472">Membrane</keyword>
<evidence type="ECO:0000313" key="2">
    <source>
        <dbReference type="EMBL" id="AIE91400.1"/>
    </source>
</evidence>
<reference evidence="2" key="1">
    <citation type="journal article" date="2014" name="Genome Biol. Evol.">
        <title>Pangenome evidence for extensive interdomain horizontal transfer affecting lineage core and shell genes in uncultured planktonic thaumarchaeota and euryarchaeota.</title>
        <authorList>
            <person name="Deschamps P."/>
            <person name="Zivanovic Y."/>
            <person name="Moreira D."/>
            <person name="Rodriguez-Valera F."/>
            <person name="Lopez-Garcia P."/>
        </authorList>
    </citation>
    <scope>NUCLEOTIDE SEQUENCE</scope>
</reference>
<proteinExistence type="predicted"/>
<accession>A0A075FIX3</accession>
<name>A0A075FIX3_9EURY</name>
<dbReference type="EMBL" id="KF900337">
    <property type="protein sequence ID" value="AIE91400.1"/>
    <property type="molecule type" value="Genomic_DNA"/>
</dbReference>
<evidence type="ECO:0000256" key="1">
    <source>
        <dbReference type="SAM" id="Phobius"/>
    </source>
</evidence>
<protein>
    <submittedName>
        <fullName evidence="2">Uncharacterized protein</fullName>
    </submittedName>
</protein>
<feature type="transmembrane region" description="Helical" evidence="1">
    <location>
        <begin position="12"/>
        <end position="36"/>
    </location>
</feature>
<keyword evidence="1" id="KW-0812">Transmembrane</keyword>
<organism evidence="2">
    <name type="scientific">uncultured marine group II/III euryarchaeote AD1000_118_H06</name>
    <dbReference type="NCBI Taxonomy" id="1457722"/>
    <lineage>
        <taxon>Archaea</taxon>
        <taxon>Methanobacteriati</taxon>
        <taxon>Methanobacteriota</taxon>
        <taxon>environmental samples</taxon>
    </lineage>
</organism>
<sequence>MDLHARKDQRAFLIDVLSSGEIGCWLAVATIGLMCLNRRGKEMFALKKYRDEESVIGGVAIADIGIIIEKGIALAEIRMILCHGSGLQMHAKYMNRHRLSHRQNLVR</sequence>
<dbReference type="AlphaFoldDB" id="A0A075FIX3"/>